<dbReference type="InterPro" id="IPR050661">
    <property type="entry name" value="BglG_antiterminators"/>
</dbReference>
<evidence type="ECO:0000313" key="4">
    <source>
        <dbReference type="Proteomes" id="UP000078516"/>
    </source>
</evidence>
<evidence type="ECO:0000256" key="1">
    <source>
        <dbReference type="ARBA" id="ARBA00022737"/>
    </source>
</evidence>
<dbReference type="PANTHER" id="PTHR30185:SF15">
    <property type="entry name" value="CRYPTIC BETA-GLUCOSIDE BGL OPERON ANTITERMINATOR"/>
    <property type="match status" value="1"/>
</dbReference>
<dbReference type="EMBL" id="LWMN01000013">
    <property type="protein sequence ID" value="OAQ55489.1"/>
    <property type="molecule type" value="Genomic_DNA"/>
</dbReference>
<accession>A0A179ERI1</accession>
<comment type="caution">
    <text evidence="3">The sequence shown here is derived from an EMBL/GenBank/DDBJ whole genome shotgun (WGS) entry which is preliminary data.</text>
</comment>
<dbReference type="Proteomes" id="UP000078516">
    <property type="component" value="Unassembled WGS sequence"/>
</dbReference>
<evidence type="ECO:0000259" key="2">
    <source>
        <dbReference type="PROSITE" id="PS51372"/>
    </source>
</evidence>
<proteinExistence type="predicted"/>
<dbReference type="RefSeq" id="WP_067484000.1">
    <property type="nucleotide sequence ID" value="NZ_JARQAN010000002.1"/>
</dbReference>
<evidence type="ECO:0000313" key="3">
    <source>
        <dbReference type="EMBL" id="OAQ55489.1"/>
    </source>
</evidence>
<dbReference type="PROSITE" id="PS51372">
    <property type="entry name" value="PRD_2"/>
    <property type="match status" value="2"/>
</dbReference>
<dbReference type="InterPro" id="IPR004341">
    <property type="entry name" value="CAT_RNA-bd_dom"/>
</dbReference>
<dbReference type="Pfam" id="PF00874">
    <property type="entry name" value="PRD"/>
    <property type="match status" value="2"/>
</dbReference>
<protein>
    <recommendedName>
        <fullName evidence="2">PRD domain-containing protein</fullName>
    </recommendedName>
</protein>
<dbReference type="InterPro" id="IPR011608">
    <property type="entry name" value="PRD"/>
</dbReference>
<dbReference type="PANTHER" id="PTHR30185">
    <property type="entry name" value="CRYPTIC BETA-GLUCOSIDE BGL OPERON ANTITERMINATOR"/>
    <property type="match status" value="1"/>
</dbReference>
<name>A0A179ERI1_ENTTH</name>
<dbReference type="SMART" id="SM01061">
    <property type="entry name" value="CAT_RBD"/>
    <property type="match status" value="1"/>
</dbReference>
<organism evidence="3 4">
    <name type="scientific">Enterococcus thailandicus</name>
    <dbReference type="NCBI Taxonomy" id="417368"/>
    <lineage>
        <taxon>Bacteria</taxon>
        <taxon>Bacillati</taxon>
        <taxon>Bacillota</taxon>
        <taxon>Bacilli</taxon>
        <taxon>Lactobacillales</taxon>
        <taxon>Enterococcaceae</taxon>
        <taxon>Enterococcus</taxon>
    </lineage>
</organism>
<gene>
    <name evidence="3" type="ORF">A6E74_08335</name>
</gene>
<keyword evidence="1" id="KW-0677">Repeat</keyword>
<feature type="domain" description="PRD" evidence="2">
    <location>
        <begin position="170"/>
        <end position="274"/>
    </location>
</feature>
<dbReference type="InterPro" id="IPR036650">
    <property type="entry name" value="CAT_RNA-bd_dom_sf"/>
</dbReference>
<dbReference type="Gene3D" id="2.30.24.10">
    <property type="entry name" value="CAT RNA-binding domain"/>
    <property type="match status" value="1"/>
</dbReference>
<dbReference type="Gene3D" id="1.10.1790.10">
    <property type="entry name" value="PRD domain"/>
    <property type="match status" value="2"/>
</dbReference>
<sequence length="274" mass="32393">MKIIKVLNNSSAIVFDKEREVIVMGNGVAFGKRVGDLVHSEKIEKSYVATPNFFDEHFQTWFEKISYQDAALAFDIVEYFKAKVAYELNDIIYLSLSDHISFSIKRAKEKIFVPNAVLHEVQMFYPYEYKLGKWAIKKIKKAKGIRLPEDEAGFIAMHIINARWHEARTEEDYGKMIADMITILNNMYKKDFRKGKIDYHRLVTHLKFFLHRRGQAEPKKETSFKYYDQIIQDYPEAYEGAEKISEYVTTFFKRKVTKEEKIYLTIHINRVLNN</sequence>
<dbReference type="GO" id="GO:0003723">
    <property type="term" value="F:RNA binding"/>
    <property type="evidence" value="ECO:0007669"/>
    <property type="project" value="InterPro"/>
</dbReference>
<reference evidence="3 4" key="1">
    <citation type="submission" date="2016-04" db="EMBL/GenBank/DDBJ databases">
        <title>Draft genome of an Enterococcus thailandicus strain isolated from bovine feces.</title>
        <authorList>
            <person name="Beukers A.G."/>
            <person name="Zaheer R."/>
            <person name="Goji N."/>
            <person name="Cook S.R."/>
            <person name="Amoako K."/>
            <person name="Chaves A.V."/>
            <person name="Ward M.P."/>
            <person name="Mcallister T.A."/>
        </authorList>
    </citation>
    <scope>NUCLEOTIDE SEQUENCE [LARGE SCALE GENOMIC DNA]</scope>
    <source>
        <strain evidence="3 4">F0711D 46</strain>
    </source>
</reference>
<dbReference type="Pfam" id="PF03123">
    <property type="entry name" value="CAT_RBD"/>
    <property type="match status" value="1"/>
</dbReference>
<dbReference type="InterPro" id="IPR036634">
    <property type="entry name" value="PRD_sf"/>
</dbReference>
<dbReference type="SUPFAM" id="SSF50151">
    <property type="entry name" value="SacY-like RNA-binding domain"/>
    <property type="match status" value="1"/>
</dbReference>
<dbReference type="SUPFAM" id="SSF63520">
    <property type="entry name" value="PTS-regulatory domain, PRD"/>
    <property type="match status" value="2"/>
</dbReference>
<dbReference type="GO" id="GO:0006355">
    <property type="term" value="P:regulation of DNA-templated transcription"/>
    <property type="evidence" value="ECO:0007669"/>
    <property type="project" value="InterPro"/>
</dbReference>
<feature type="domain" description="PRD" evidence="2">
    <location>
        <begin position="64"/>
        <end position="169"/>
    </location>
</feature>
<keyword evidence="4" id="KW-1185">Reference proteome</keyword>
<dbReference type="AlphaFoldDB" id="A0A179ERI1"/>